<organism evidence="1 2">
    <name type="scientific">Alloscardovia macacae</name>
    <dbReference type="NCBI Taxonomy" id="1160091"/>
    <lineage>
        <taxon>Bacteria</taxon>
        <taxon>Bacillati</taxon>
        <taxon>Actinomycetota</taxon>
        <taxon>Actinomycetes</taxon>
        <taxon>Bifidobacteriales</taxon>
        <taxon>Bifidobacteriaceae</taxon>
        <taxon>Alloscardovia</taxon>
    </lineage>
</organism>
<sequence length="410" mass="43834">MGFYADSDLLQMQDIVTYDAPNAQGRGGARHLSAVLPAVSAALGAPVSTRVHADAADLQTALGMPSARSVLVVLVDGLGFWNVVERKGHAPFLRSLLSDSANSRPISSSFPTTTATALSVFGTGTCPGLTGMTGYSQINPATRELAQMIKFTGGLDPLAVQTQPTVFEQLVEAGVRVTTAGLYQFKNSALTQAALRGPKYISGPNAEANALAAAKATHTPGLTYLYIRDADKMGHQYGWRDEHWVSAFETVDEQLRTVVSRAARGTLLIITADHGMISSNPDTRIDIAEHAELREGVDVVGGEPRAVALYAREGASTDEVNALAERWRDFLGSRALVYTKDEAIRAGLYGPGEFMREDVRAYLGDILVLATGDVTIVDSRVQTDMATRLPSVHGSLTKAEVDIPLFMDVL</sequence>
<dbReference type="InterPro" id="IPR017850">
    <property type="entry name" value="Alkaline_phosphatase_core_sf"/>
</dbReference>
<dbReference type="GO" id="GO:0016787">
    <property type="term" value="F:hydrolase activity"/>
    <property type="evidence" value="ECO:0007669"/>
    <property type="project" value="UniProtKB-ARBA"/>
</dbReference>
<dbReference type="STRING" id="1160091.B9T39_00815"/>
<reference evidence="1 2" key="1">
    <citation type="submission" date="2017-04" db="EMBL/GenBank/DDBJ databases">
        <title>Draft genome sequences of Alloscardovia macacae UMA81211 and UMA81212 isolated from the feces of a rhesus macaque (Macaca mulatta).</title>
        <authorList>
            <person name="Albert K."/>
            <person name="Sela D.A."/>
        </authorList>
    </citation>
    <scope>NUCLEOTIDE SEQUENCE [LARGE SCALE GENOMIC DNA]</scope>
    <source>
        <strain evidence="1 2">UMA81212</strain>
    </source>
</reference>
<dbReference type="PANTHER" id="PTHR10151">
    <property type="entry name" value="ECTONUCLEOTIDE PYROPHOSPHATASE/PHOSPHODIESTERASE"/>
    <property type="match status" value="1"/>
</dbReference>
<name>A0A1Y2T018_9BIFI</name>
<gene>
    <name evidence="1" type="ORF">B9T39_00815</name>
</gene>
<dbReference type="AlphaFoldDB" id="A0A1Y2T018"/>
<dbReference type="InterPro" id="IPR002591">
    <property type="entry name" value="Phosphodiest/P_Trfase"/>
</dbReference>
<dbReference type="Proteomes" id="UP000243540">
    <property type="component" value="Unassembled WGS sequence"/>
</dbReference>
<dbReference type="RefSeq" id="WP_257639426.1">
    <property type="nucleotide sequence ID" value="NZ_NEKB01000001.1"/>
</dbReference>
<accession>A0A1Y2T018</accession>
<dbReference type="Pfam" id="PF01663">
    <property type="entry name" value="Phosphodiest"/>
    <property type="match status" value="1"/>
</dbReference>
<dbReference type="EMBL" id="NEKC01000001">
    <property type="protein sequence ID" value="OTA30277.1"/>
    <property type="molecule type" value="Genomic_DNA"/>
</dbReference>
<dbReference type="PANTHER" id="PTHR10151:SF120">
    <property type="entry name" value="BIS(5'-ADENOSYL)-TRIPHOSPHATASE"/>
    <property type="match status" value="1"/>
</dbReference>
<evidence type="ECO:0000313" key="2">
    <source>
        <dbReference type="Proteomes" id="UP000243540"/>
    </source>
</evidence>
<protein>
    <submittedName>
        <fullName evidence="1">Nucleotide pyrophosphatase</fullName>
    </submittedName>
</protein>
<proteinExistence type="predicted"/>
<comment type="caution">
    <text evidence="1">The sequence shown here is derived from an EMBL/GenBank/DDBJ whole genome shotgun (WGS) entry which is preliminary data.</text>
</comment>
<dbReference type="Gene3D" id="3.40.720.10">
    <property type="entry name" value="Alkaline Phosphatase, subunit A"/>
    <property type="match status" value="1"/>
</dbReference>
<dbReference type="SUPFAM" id="SSF53649">
    <property type="entry name" value="Alkaline phosphatase-like"/>
    <property type="match status" value="1"/>
</dbReference>
<evidence type="ECO:0000313" key="1">
    <source>
        <dbReference type="EMBL" id="OTA30277.1"/>
    </source>
</evidence>